<keyword evidence="1" id="KW-0378">Hydrolase</keyword>
<comment type="caution">
    <text evidence="1">The sequence shown here is derived from an EMBL/GenBank/DDBJ whole genome shotgun (WGS) entry which is preliminary data.</text>
</comment>
<dbReference type="EMBL" id="MU393451">
    <property type="protein sequence ID" value="KAI4867119.1"/>
    <property type="molecule type" value="Genomic_DNA"/>
</dbReference>
<evidence type="ECO:0000313" key="1">
    <source>
        <dbReference type="EMBL" id="KAI4867119.1"/>
    </source>
</evidence>
<proteinExistence type="predicted"/>
<reference evidence="1 2" key="1">
    <citation type="journal article" date="2022" name="New Phytol.">
        <title>Ecological generalism drives hyperdiversity of secondary metabolite gene clusters in xylarialean endophytes.</title>
        <authorList>
            <person name="Franco M.E.E."/>
            <person name="Wisecaver J.H."/>
            <person name="Arnold A.E."/>
            <person name="Ju Y.M."/>
            <person name="Slot J.C."/>
            <person name="Ahrendt S."/>
            <person name="Moore L.P."/>
            <person name="Eastman K.E."/>
            <person name="Scott K."/>
            <person name="Konkel Z."/>
            <person name="Mondo S.J."/>
            <person name="Kuo A."/>
            <person name="Hayes R.D."/>
            <person name="Haridas S."/>
            <person name="Andreopoulos B."/>
            <person name="Riley R."/>
            <person name="LaButti K."/>
            <person name="Pangilinan J."/>
            <person name="Lipzen A."/>
            <person name="Amirebrahimi M."/>
            <person name="Yan J."/>
            <person name="Adam C."/>
            <person name="Keymanesh K."/>
            <person name="Ng V."/>
            <person name="Louie K."/>
            <person name="Northen T."/>
            <person name="Drula E."/>
            <person name="Henrissat B."/>
            <person name="Hsieh H.M."/>
            <person name="Youens-Clark K."/>
            <person name="Lutzoni F."/>
            <person name="Miadlikowska J."/>
            <person name="Eastwood D.C."/>
            <person name="Hamelin R.C."/>
            <person name="Grigoriev I.V."/>
            <person name="U'Ren J.M."/>
        </authorList>
    </citation>
    <scope>NUCLEOTIDE SEQUENCE [LARGE SCALE GENOMIC DNA]</scope>
    <source>
        <strain evidence="1 2">CBS 119005</strain>
    </source>
</reference>
<name>A0ACB9Z7R6_9PEZI</name>
<organism evidence="1 2">
    <name type="scientific">Hypoxylon rubiginosum</name>
    <dbReference type="NCBI Taxonomy" id="110542"/>
    <lineage>
        <taxon>Eukaryota</taxon>
        <taxon>Fungi</taxon>
        <taxon>Dikarya</taxon>
        <taxon>Ascomycota</taxon>
        <taxon>Pezizomycotina</taxon>
        <taxon>Sordariomycetes</taxon>
        <taxon>Xylariomycetidae</taxon>
        <taxon>Xylariales</taxon>
        <taxon>Hypoxylaceae</taxon>
        <taxon>Hypoxylon</taxon>
    </lineage>
</organism>
<gene>
    <name evidence="1" type="ORF">F4820DRAFT_414946</name>
</gene>
<accession>A0ACB9Z7R6</accession>
<keyword evidence="2" id="KW-1185">Reference proteome</keyword>
<sequence length="1005" mass="109905">MTMRLPLFLVFAVHALLSSALSFGGRPDAMVWDIVEKRDQAQGFVTWDEHSLFVYGERVMIFSGEIHPFRLPVPSLWLDVLQKIKALGFNCVSIYIDWALLEGKPGQFTAEGVFDLKPFFDAAAKAGIYIIARPGPYINAEVSGGGFPGWLQRVRGGLRTGAPDYLNATDNYMYNICKIIAAAQITYGGPVILLQPENEYTGAHPYLPFPDGAYMEYVIQQARDAGINVPLISNDASAQGHNAPGTGIGEVDIYGHDGYPLGFDCAHPDVWPNNNLPTTYTSSHVKQSPSTPFSIVEFQGGSFDPWGGWGFEQCSALVNHEFERVFYKNNYASGVTIFNLYMIYGGTNWGNLGHPGGYTSYDYGSVIKEDRTVTREKYSELKLQATFIQSSPGYLTAIPGSSSTNTYSDNPDITITPILANSTDDASFFVIRHTNYSSLASTQYRVKLPTSKGLIPIPQMNRTLSLNGRDSKMMVTDYDVQGTRLLYSTADIFTHVKQGDNTILIMYAGAGEYNEFAVEISSSQVKTIKGGAPYTVKSDDSDSISLFYWTATPDLSLIQIAEGFYVYLLDRNSAYNYWLTPVDKSTSKLIIVGPYLVRSASISSDELHIKADFNASTTVEIIGVPEDVTKLFINDVETATTTSGLSVIANVTITPPPFTVPTLSELTWKYADSLPEIGEGYDDSSWTVADKQFTDNTYQPLLATVSTYASDYGYHTGVLLYRGHFNATGNEKSLSLWTQGGSGFGSSIWLDNHLVASYLGNGSAEGNQGKYDITAVDLEAGTPHVFTVVVDNTGLNENYDPGYDDMKSPRGILGWRLETSKATNTPINWKLTGNFGGEDYLDRTRGPLNEGGLHAERQGYHLPGTPTETWASESPLDGIDQAGVAFYATSFHLNLPSDEWDIPLSFAFANDTAAAGGAYRAQLYVNGWQFGKLTSNVGPQTVFPVPEGILDYGGSNYVAISLWALEDGGAKIPALELVAGVPVWTSRDAVELVHSPAWVERVGTY</sequence>
<protein>
    <submittedName>
        <fullName evidence="1">Glycoside hydrolase family 35 protein</fullName>
    </submittedName>
</protein>
<dbReference type="Proteomes" id="UP001497700">
    <property type="component" value="Unassembled WGS sequence"/>
</dbReference>
<evidence type="ECO:0000313" key="2">
    <source>
        <dbReference type="Proteomes" id="UP001497700"/>
    </source>
</evidence>